<reference evidence="2" key="1">
    <citation type="submission" date="2020-08" db="EMBL/GenBank/DDBJ databases">
        <title>Multicomponent nature underlies the extraordinary mechanical properties of spider dragline silk.</title>
        <authorList>
            <person name="Kono N."/>
            <person name="Nakamura H."/>
            <person name="Mori M."/>
            <person name="Yoshida Y."/>
            <person name="Ohtoshi R."/>
            <person name="Malay A.D."/>
            <person name="Moran D.A.P."/>
            <person name="Tomita M."/>
            <person name="Numata K."/>
            <person name="Arakawa K."/>
        </authorList>
    </citation>
    <scope>NUCLEOTIDE SEQUENCE</scope>
</reference>
<accession>A0A8X6N7Y1</accession>
<sequence length="90" mass="10634">MPQDSEESFPDEMETKTEHQDLDESLLVEIKIEPDDSAPKTKDIRFTKTKFEPVIPFNNDEDSKTNTKDKYLDDKLYCTKHNEMSKLFKM</sequence>
<proteinExistence type="predicted"/>
<keyword evidence="3" id="KW-1185">Reference proteome</keyword>
<organism evidence="2 3">
    <name type="scientific">Nephila pilipes</name>
    <name type="common">Giant wood spider</name>
    <name type="synonym">Nephila maculata</name>
    <dbReference type="NCBI Taxonomy" id="299642"/>
    <lineage>
        <taxon>Eukaryota</taxon>
        <taxon>Metazoa</taxon>
        <taxon>Ecdysozoa</taxon>
        <taxon>Arthropoda</taxon>
        <taxon>Chelicerata</taxon>
        <taxon>Arachnida</taxon>
        <taxon>Araneae</taxon>
        <taxon>Araneomorphae</taxon>
        <taxon>Entelegynae</taxon>
        <taxon>Araneoidea</taxon>
        <taxon>Nephilidae</taxon>
        <taxon>Nephila</taxon>
    </lineage>
</organism>
<protein>
    <submittedName>
        <fullName evidence="2">Uncharacterized protein</fullName>
    </submittedName>
</protein>
<feature type="region of interest" description="Disordered" evidence="1">
    <location>
        <begin position="1"/>
        <end position="24"/>
    </location>
</feature>
<feature type="compositionally biased region" description="Acidic residues" evidence="1">
    <location>
        <begin position="1"/>
        <end position="12"/>
    </location>
</feature>
<feature type="compositionally biased region" description="Basic and acidic residues" evidence="1">
    <location>
        <begin position="13"/>
        <end position="22"/>
    </location>
</feature>
<dbReference type="AlphaFoldDB" id="A0A8X6N7Y1"/>
<evidence type="ECO:0000313" key="3">
    <source>
        <dbReference type="Proteomes" id="UP000887013"/>
    </source>
</evidence>
<comment type="caution">
    <text evidence="2">The sequence shown here is derived from an EMBL/GenBank/DDBJ whole genome shotgun (WGS) entry which is preliminary data.</text>
</comment>
<evidence type="ECO:0000313" key="2">
    <source>
        <dbReference type="EMBL" id="GFS98868.1"/>
    </source>
</evidence>
<dbReference type="EMBL" id="BMAW01101296">
    <property type="protein sequence ID" value="GFS98868.1"/>
    <property type="molecule type" value="Genomic_DNA"/>
</dbReference>
<gene>
    <name evidence="2" type="ORF">NPIL_90361</name>
</gene>
<evidence type="ECO:0000256" key="1">
    <source>
        <dbReference type="SAM" id="MobiDB-lite"/>
    </source>
</evidence>
<dbReference type="Proteomes" id="UP000887013">
    <property type="component" value="Unassembled WGS sequence"/>
</dbReference>
<name>A0A8X6N7Y1_NEPPI</name>